<dbReference type="SUPFAM" id="SSF52540">
    <property type="entry name" value="P-loop containing nucleoside triphosphate hydrolases"/>
    <property type="match status" value="1"/>
</dbReference>
<evidence type="ECO:0000256" key="1">
    <source>
        <dbReference type="SAM" id="Phobius"/>
    </source>
</evidence>
<accession>A0A179G0K0</accession>
<keyword evidence="1" id="KW-0472">Membrane</keyword>
<sequence length="281" mass="31716">MATQADYDRLGVWAVMLNRDAGVNRRGAKRTVPMEVLSLGLHRTGTASMREAYEILGYPNPYHYASIFANVQDADLWIEALRAKYKGVGKPYGRVEFDQLLGQCGAVTDTPIVCFWKELVEAYPEAKIVLVERDEQKWLTSFAGLIGGILNPVGRYILQYTDPWWFGRIERLALLWVGGMYGSTDFKIARRNAPAVFRDHYREIRESVPADRLLNYKLGSGWEPLCKFLGKRVPDVPFPHRNEADILSNAFGAAMAKAFKHSALNIFLVVGALSGIVWMVR</sequence>
<feature type="transmembrane region" description="Helical" evidence="1">
    <location>
        <begin position="263"/>
        <end position="280"/>
    </location>
</feature>
<dbReference type="InterPro" id="IPR027417">
    <property type="entry name" value="P-loop_NTPase"/>
</dbReference>
<dbReference type="Gene3D" id="3.40.50.300">
    <property type="entry name" value="P-loop containing nucleotide triphosphate hydrolases"/>
    <property type="match status" value="1"/>
</dbReference>
<gene>
    <name evidence="2" type="ORF">VFPPC_03372</name>
</gene>
<keyword evidence="1" id="KW-1133">Transmembrane helix</keyword>
<dbReference type="OrthoDB" id="408152at2759"/>
<organism evidence="2 3">
    <name type="scientific">Pochonia chlamydosporia 170</name>
    <dbReference type="NCBI Taxonomy" id="1380566"/>
    <lineage>
        <taxon>Eukaryota</taxon>
        <taxon>Fungi</taxon>
        <taxon>Dikarya</taxon>
        <taxon>Ascomycota</taxon>
        <taxon>Pezizomycotina</taxon>
        <taxon>Sordariomycetes</taxon>
        <taxon>Hypocreomycetidae</taxon>
        <taxon>Hypocreales</taxon>
        <taxon>Clavicipitaceae</taxon>
        <taxon>Pochonia</taxon>
    </lineage>
</organism>
<dbReference type="KEGG" id="pchm:VFPPC_03372"/>
<reference evidence="2 3" key="1">
    <citation type="journal article" date="2016" name="PLoS Pathog.">
        <title>Biosynthesis of antibiotic leucinostatins in bio-control fungus Purpureocillium lilacinum and their inhibition on phytophthora revealed by genome mining.</title>
        <authorList>
            <person name="Wang G."/>
            <person name="Liu Z."/>
            <person name="Lin R."/>
            <person name="Li E."/>
            <person name="Mao Z."/>
            <person name="Ling J."/>
            <person name="Yang Y."/>
            <person name="Yin W.B."/>
            <person name="Xie B."/>
        </authorList>
    </citation>
    <scope>NUCLEOTIDE SEQUENCE [LARGE SCALE GENOMIC DNA]</scope>
    <source>
        <strain evidence="2">170</strain>
    </source>
</reference>
<dbReference type="GeneID" id="28846875"/>
<comment type="caution">
    <text evidence="2">The sequence shown here is derived from an EMBL/GenBank/DDBJ whole genome shotgun (WGS) entry which is preliminary data.</text>
</comment>
<keyword evidence="2" id="KW-0378">Hydrolase</keyword>
<dbReference type="Pfam" id="PF17784">
    <property type="entry name" value="Sulfotransfer_4"/>
    <property type="match status" value="1"/>
</dbReference>
<evidence type="ECO:0000313" key="3">
    <source>
        <dbReference type="Proteomes" id="UP000078397"/>
    </source>
</evidence>
<dbReference type="RefSeq" id="XP_018147535.1">
    <property type="nucleotide sequence ID" value="XM_018282881.1"/>
</dbReference>
<dbReference type="PANTHER" id="PTHR36978">
    <property type="entry name" value="P-LOOP CONTAINING NUCLEOTIDE TRIPHOSPHATE HYDROLASE"/>
    <property type="match status" value="1"/>
</dbReference>
<dbReference type="AlphaFoldDB" id="A0A179G0K0"/>
<evidence type="ECO:0000313" key="2">
    <source>
        <dbReference type="EMBL" id="OAQ70998.1"/>
    </source>
</evidence>
<dbReference type="InterPro" id="IPR040632">
    <property type="entry name" value="Sulfotransfer_4"/>
</dbReference>
<protein>
    <submittedName>
        <fullName evidence="2">Glycoside hydrolase family 43 protein</fullName>
    </submittedName>
</protein>
<keyword evidence="1" id="KW-0812">Transmembrane</keyword>
<keyword evidence="3" id="KW-1185">Reference proteome</keyword>
<dbReference type="STRING" id="1380566.A0A179G0K0"/>
<dbReference type="GO" id="GO:0016787">
    <property type="term" value="F:hydrolase activity"/>
    <property type="evidence" value="ECO:0007669"/>
    <property type="project" value="UniProtKB-KW"/>
</dbReference>
<dbReference type="PANTHER" id="PTHR36978:SF4">
    <property type="entry name" value="P-LOOP CONTAINING NUCLEOSIDE TRIPHOSPHATE HYDROLASE PROTEIN"/>
    <property type="match status" value="1"/>
</dbReference>
<name>A0A179G0K0_METCM</name>
<dbReference type="EMBL" id="LSBJ02000002">
    <property type="protein sequence ID" value="OAQ70998.1"/>
    <property type="molecule type" value="Genomic_DNA"/>
</dbReference>
<proteinExistence type="predicted"/>
<dbReference type="Proteomes" id="UP000078397">
    <property type="component" value="Unassembled WGS sequence"/>
</dbReference>